<gene>
    <name evidence="1" type="ORF">LCGC14_3058880</name>
</gene>
<dbReference type="AlphaFoldDB" id="A0A0F8X7R9"/>
<sequence length="53" mass="6236">MICKDDKETKHLPLYVIGSEGLNICHSCEMMLVHYIQDMMRVVNTYNKIVYKS</sequence>
<accession>A0A0F8X7R9</accession>
<evidence type="ECO:0000313" key="1">
    <source>
        <dbReference type="EMBL" id="KKK57000.1"/>
    </source>
</evidence>
<reference evidence="1" key="1">
    <citation type="journal article" date="2015" name="Nature">
        <title>Complex archaea that bridge the gap between prokaryotes and eukaryotes.</title>
        <authorList>
            <person name="Spang A."/>
            <person name="Saw J.H."/>
            <person name="Jorgensen S.L."/>
            <person name="Zaremba-Niedzwiedzka K."/>
            <person name="Martijn J."/>
            <person name="Lind A.E."/>
            <person name="van Eijk R."/>
            <person name="Schleper C."/>
            <person name="Guy L."/>
            <person name="Ettema T.J."/>
        </authorList>
    </citation>
    <scope>NUCLEOTIDE SEQUENCE</scope>
</reference>
<proteinExistence type="predicted"/>
<protein>
    <recommendedName>
        <fullName evidence="2">ClpX-type ZB domain-containing protein</fullName>
    </recommendedName>
</protein>
<name>A0A0F8X7R9_9ZZZZ</name>
<comment type="caution">
    <text evidence="1">The sequence shown here is derived from an EMBL/GenBank/DDBJ whole genome shotgun (WGS) entry which is preliminary data.</text>
</comment>
<dbReference type="EMBL" id="LAZR01064711">
    <property type="protein sequence ID" value="KKK57000.1"/>
    <property type="molecule type" value="Genomic_DNA"/>
</dbReference>
<feature type="non-terminal residue" evidence="1">
    <location>
        <position position="53"/>
    </location>
</feature>
<evidence type="ECO:0008006" key="2">
    <source>
        <dbReference type="Google" id="ProtNLM"/>
    </source>
</evidence>
<organism evidence="1">
    <name type="scientific">marine sediment metagenome</name>
    <dbReference type="NCBI Taxonomy" id="412755"/>
    <lineage>
        <taxon>unclassified sequences</taxon>
        <taxon>metagenomes</taxon>
        <taxon>ecological metagenomes</taxon>
    </lineage>
</organism>